<proteinExistence type="predicted"/>
<keyword evidence="1" id="KW-0328">Glycosyltransferase</keyword>
<dbReference type="InterPro" id="IPR001173">
    <property type="entry name" value="Glyco_trans_2-like"/>
</dbReference>
<evidence type="ECO:0000259" key="3">
    <source>
        <dbReference type="Pfam" id="PF00535"/>
    </source>
</evidence>
<dbReference type="Pfam" id="PF00535">
    <property type="entry name" value="Glycos_transf_2"/>
    <property type="match status" value="1"/>
</dbReference>
<evidence type="ECO:0000313" key="4">
    <source>
        <dbReference type="EMBL" id="EXZ75684.1"/>
    </source>
</evidence>
<dbReference type="InterPro" id="IPR029044">
    <property type="entry name" value="Nucleotide-diphossugar_trans"/>
</dbReference>
<evidence type="ECO:0000256" key="1">
    <source>
        <dbReference type="ARBA" id="ARBA00022676"/>
    </source>
</evidence>
<dbReference type="PANTHER" id="PTHR22916:SF51">
    <property type="entry name" value="GLYCOSYLTRANSFERASE EPSH-RELATED"/>
    <property type="match status" value="1"/>
</dbReference>
<dbReference type="GO" id="GO:0016758">
    <property type="term" value="F:hexosyltransferase activity"/>
    <property type="evidence" value="ECO:0007669"/>
    <property type="project" value="UniProtKB-ARBA"/>
</dbReference>
<dbReference type="RefSeq" id="WP_050443626.1">
    <property type="nucleotide sequence ID" value="NZ_JGDS01000015.1"/>
</dbReference>
<keyword evidence="2 4" id="KW-0808">Transferase</keyword>
<dbReference type="Gene3D" id="3.90.550.10">
    <property type="entry name" value="Spore Coat Polysaccharide Biosynthesis Protein SpsA, Chain A"/>
    <property type="match status" value="1"/>
</dbReference>
<sequence length="334" mass="38549">MMKMPEISVIVPVYNTEKWLRRCVDSILAQTFTGFELLLIDDGSTDGSPSICDEYAGKDSRIRVFHKSNEGVSSTRNLGIVNSVGVFLTFIDADDWVEPDYLENLLAGKGCDLSVCNYKIDGSDIVWNININDGIQNRNDIRVMFENGNFTGCSFLGPVYKLFKSAIIVRENLRFNEYISSGEDSLFVLEYFCHINNYYGTDKKLYHYWQPGGELSSHKKLANDFIHLAQETQRVAGTLQAKLQIDKNRFLVSFLWGAFNAYMKHEILQHKLTESQIDALFSVWGNDSYRQYVSVFGIPIRFSRLLYKKRLFHLFVLYLRILKRLNHPFFKTLG</sequence>
<evidence type="ECO:0000313" key="5">
    <source>
        <dbReference type="Proteomes" id="UP000020938"/>
    </source>
</evidence>
<accession>A0A016CWJ7</accession>
<dbReference type="PANTHER" id="PTHR22916">
    <property type="entry name" value="GLYCOSYLTRANSFERASE"/>
    <property type="match status" value="1"/>
</dbReference>
<name>A0A016CWJ7_BACFG</name>
<protein>
    <submittedName>
        <fullName evidence="4">Glycosyl transferase 2 family protein</fullName>
    </submittedName>
</protein>
<reference evidence="4 5" key="1">
    <citation type="submission" date="2014-02" db="EMBL/GenBank/DDBJ databases">
        <authorList>
            <person name="Sears C."/>
            <person name="Carroll K."/>
            <person name="Sack B.R."/>
            <person name="Qadri F."/>
            <person name="Myers L.L."/>
            <person name="Chung G.-T."/>
            <person name="Escheverria P."/>
            <person name="Fraser C.M."/>
            <person name="Sadzewicz L."/>
            <person name="Shefchek K.A."/>
            <person name="Tallon L."/>
            <person name="Das S.P."/>
            <person name="Daugherty S."/>
            <person name="Mongodin E.F."/>
        </authorList>
    </citation>
    <scope>NUCLEOTIDE SEQUENCE [LARGE SCALE GENOMIC DNA]</scope>
    <source>
        <strain evidence="4 5">3976T8</strain>
    </source>
</reference>
<evidence type="ECO:0000256" key="2">
    <source>
        <dbReference type="ARBA" id="ARBA00022679"/>
    </source>
</evidence>
<dbReference type="SUPFAM" id="SSF53448">
    <property type="entry name" value="Nucleotide-diphospho-sugar transferases"/>
    <property type="match status" value="1"/>
</dbReference>
<organism evidence="4 5">
    <name type="scientific">Bacteroides fragilis str. 3976T8</name>
    <dbReference type="NCBI Taxonomy" id="1339314"/>
    <lineage>
        <taxon>Bacteria</taxon>
        <taxon>Pseudomonadati</taxon>
        <taxon>Bacteroidota</taxon>
        <taxon>Bacteroidia</taxon>
        <taxon>Bacteroidales</taxon>
        <taxon>Bacteroidaceae</taxon>
        <taxon>Bacteroides</taxon>
    </lineage>
</organism>
<dbReference type="AlphaFoldDB" id="A0A016CWJ7"/>
<dbReference type="CDD" id="cd00761">
    <property type="entry name" value="Glyco_tranf_GTA_type"/>
    <property type="match status" value="1"/>
</dbReference>
<gene>
    <name evidence="4" type="ORF">M123_4800</name>
</gene>
<dbReference type="Proteomes" id="UP000020938">
    <property type="component" value="Unassembled WGS sequence"/>
</dbReference>
<dbReference type="PATRIC" id="fig|1339314.3.peg.120"/>
<feature type="domain" description="Glycosyltransferase 2-like" evidence="3">
    <location>
        <begin position="8"/>
        <end position="107"/>
    </location>
</feature>
<comment type="caution">
    <text evidence="4">The sequence shown here is derived from an EMBL/GenBank/DDBJ whole genome shotgun (WGS) entry which is preliminary data.</text>
</comment>
<dbReference type="EMBL" id="JGDS01000015">
    <property type="protein sequence ID" value="EXZ75684.1"/>
    <property type="molecule type" value="Genomic_DNA"/>
</dbReference>